<name>A0A0J6EW77_COCPO</name>
<accession>A0A0J6EW77</accession>
<dbReference type="Pfam" id="PF02036">
    <property type="entry name" value="SCP2"/>
    <property type="match status" value="1"/>
</dbReference>
<gene>
    <name evidence="2" type="ORF">CPAG_01173</name>
</gene>
<dbReference type="EMBL" id="DS268109">
    <property type="protein sequence ID" value="KMM64821.1"/>
    <property type="molecule type" value="Genomic_DNA"/>
</dbReference>
<feature type="domain" description="SCP2" evidence="1">
    <location>
        <begin position="17"/>
        <end position="121"/>
    </location>
</feature>
<dbReference type="VEuPathDB" id="FungiDB:CPAG_01173"/>
<reference evidence="3" key="2">
    <citation type="journal article" date="2009" name="Genome Res.">
        <title>Comparative genomic analyses of the human fungal pathogens Coccidioides and their relatives.</title>
        <authorList>
            <person name="Sharpton T.J."/>
            <person name="Stajich J.E."/>
            <person name="Rounsley S.D."/>
            <person name="Gardner M.J."/>
            <person name="Wortman J.R."/>
            <person name="Jordar V.S."/>
            <person name="Maiti R."/>
            <person name="Kodira C.D."/>
            <person name="Neafsey D.E."/>
            <person name="Zeng Q."/>
            <person name="Hung C.-Y."/>
            <person name="McMahan C."/>
            <person name="Muszewska A."/>
            <person name="Grynberg M."/>
            <person name="Mandel M.A."/>
            <person name="Kellner E.M."/>
            <person name="Barker B.M."/>
            <person name="Galgiani J.N."/>
            <person name="Orbach M.J."/>
            <person name="Kirkland T.N."/>
            <person name="Cole G.T."/>
            <person name="Henn M.R."/>
            <person name="Birren B.W."/>
            <person name="Taylor J.W."/>
        </authorList>
    </citation>
    <scope>NUCLEOTIDE SEQUENCE [LARGE SCALE GENOMIC DNA]</scope>
    <source>
        <strain evidence="3">RMSCC 3488</strain>
    </source>
</reference>
<dbReference type="PANTHER" id="PTHR10094">
    <property type="entry name" value="STEROL CARRIER PROTEIN 2 SCP-2 FAMILY PROTEIN"/>
    <property type="match status" value="1"/>
</dbReference>
<reference evidence="2 3" key="1">
    <citation type="submission" date="2007-06" db="EMBL/GenBank/DDBJ databases">
        <title>The Genome Sequence of Coccidioides posadasii RMSCC_3488.</title>
        <authorList>
            <consortium name="Coccidioides Genome Resources Consortium"/>
            <consortium name="The Broad Institute Genome Sequencing Platform"/>
            <person name="Henn M.R."/>
            <person name="Sykes S."/>
            <person name="Young S."/>
            <person name="Jaffe D."/>
            <person name="Berlin A."/>
            <person name="Alvarez P."/>
            <person name="Butler J."/>
            <person name="Gnerre S."/>
            <person name="Grabherr M."/>
            <person name="Mauceli E."/>
            <person name="Brockman W."/>
            <person name="Kodira C."/>
            <person name="Alvarado L."/>
            <person name="Zeng Q."/>
            <person name="Crawford M."/>
            <person name="Antoine C."/>
            <person name="Devon K."/>
            <person name="Galgiani J."/>
            <person name="Orsborn K."/>
            <person name="Lewis M.L."/>
            <person name="Nusbaum C."/>
            <person name="Galagan J."/>
            <person name="Birren B."/>
        </authorList>
    </citation>
    <scope>NUCLEOTIDE SEQUENCE [LARGE SCALE GENOMIC DNA]</scope>
    <source>
        <strain evidence="2 3">RMSCC 3488</strain>
    </source>
</reference>
<proteinExistence type="predicted"/>
<reference evidence="3" key="3">
    <citation type="journal article" date="2010" name="Genome Res.">
        <title>Population genomic sequencing of Coccidioides fungi reveals recent hybridization and transposon control.</title>
        <authorList>
            <person name="Neafsey D.E."/>
            <person name="Barker B.M."/>
            <person name="Sharpton T.J."/>
            <person name="Stajich J.E."/>
            <person name="Park D.J."/>
            <person name="Whiston E."/>
            <person name="Hung C.-Y."/>
            <person name="McMahan C."/>
            <person name="White J."/>
            <person name="Sykes S."/>
            <person name="Heiman D."/>
            <person name="Young S."/>
            <person name="Zeng Q."/>
            <person name="Abouelleil A."/>
            <person name="Aftuck L."/>
            <person name="Bessette D."/>
            <person name="Brown A."/>
            <person name="FitzGerald M."/>
            <person name="Lui A."/>
            <person name="Macdonald J.P."/>
            <person name="Priest M."/>
            <person name="Orbach M.J."/>
            <person name="Galgiani J.N."/>
            <person name="Kirkland T.N."/>
            <person name="Cole G.T."/>
            <person name="Birren B.W."/>
            <person name="Henn M.R."/>
            <person name="Taylor J.W."/>
            <person name="Rounsley S.D."/>
        </authorList>
    </citation>
    <scope>NUCLEOTIDE SEQUENCE [LARGE SCALE GENOMIC DNA]</scope>
    <source>
        <strain evidence="3">RMSCC 3488</strain>
    </source>
</reference>
<dbReference type="InterPro" id="IPR036527">
    <property type="entry name" value="SCP2_sterol-bd_dom_sf"/>
</dbReference>
<evidence type="ECO:0000259" key="1">
    <source>
        <dbReference type="Pfam" id="PF02036"/>
    </source>
</evidence>
<dbReference type="FunFam" id="3.30.1050.10:FF:000001">
    <property type="entry name" value="Putative Non-specific lipid-transfer protein"/>
    <property type="match status" value="1"/>
</dbReference>
<evidence type="ECO:0000313" key="2">
    <source>
        <dbReference type="EMBL" id="KMM64821.1"/>
    </source>
</evidence>
<dbReference type="InterPro" id="IPR003033">
    <property type="entry name" value="SCP2_sterol-bd_dom"/>
</dbReference>
<dbReference type="OrthoDB" id="10265837at2759"/>
<dbReference type="PANTHER" id="PTHR10094:SF25">
    <property type="entry name" value="SCP2 STEROL-BINDING DOMAIN-CONTAINING PROTEIN 1"/>
    <property type="match status" value="1"/>
</dbReference>
<sequence length="129" mass="13741">MSLANPSFKSSAAFDIINSVLQADNAERQNAIKSAKAVFAFTLTNEKGETESWYLDFKDKGVVGKGAAPEGGKADVTLVLSDADFGSLVAGRANAQRLFMGGKLKVRGNAMKAMKMEPILKKAQTKAKL</sequence>
<dbReference type="GO" id="GO:0005829">
    <property type="term" value="C:cytosol"/>
    <property type="evidence" value="ECO:0007669"/>
    <property type="project" value="TreeGrafter"/>
</dbReference>
<dbReference type="Proteomes" id="UP000054567">
    <property type="component" value="Unassembled WGS sequence"/>
</dbReference>
<dbReference type="AlphaFoldDB" id="A0A0J6EW77"/>
<dbReference type="SUPFAM" id="SSF55718">
    <property type="entry name" value="SCP-like"/>
    <property type="match status" value="1"/>
</dbReference>
<dbReference type="Gene3D" id="3.30.1050.10">
    <property type="entry name" value="SCP2 sterol-binding domain"/>
    <property type="match status" value="1"/>
</dbReference>
<evidence type="ECO:0000313" key="3">
    <source>
        <dbReference type="Proteomes" id="UP000054567"/>
    </source>
</evidence>
<organism evidence="2 3">
    <name type="scientific">Coccidioides posadasii RMSCC 3488</name>
    <dbReference type="NCBI Taxonomy" id="454284"/>
    <lineage>
        <taxon>Eukaryota</taxon>
        <taxon>Fungi</taxon>
        <taxon>Dikarya</taxon>
        <taxon>Ascomycota</taxon>
        <taxon>Pezizomycotina</taxon>
        <taxon>Eurotiomycetes</taxon>
        <taxon>Eurotiomycetidae</taxon>
        <taxon>Onygenales</taxon>
        <taxon>Onygenaceae</taxon>
        <taxon>Coccidioides</taxon>
    </lineage>
</organism>
<protein>
    <submittedName>
        <fullName evidence="2">Fatty acid-binding protein</fullName>
    </submittedName>
</protein>